<evidence type="ECO:0000313" key="2">
    <source>
        <dbReference type="EMBL" id="EKF84975.1"/>
    </source>
</evidence>
<keyword evidence="3" id="KW-1185">Reference proteome</keyword>
<comment type="caution">
    <text evidence="2">The sequence shown here is derived from an EMBL/GenBank/DDBJ whole genome shotgun (WGS) entry which is preliminary data.</text>
</comment>
<dbReference type="Proteomes" id="UP000007360">
    <property type="component" value="Unassembled WGS sequence"/>
</dbReference>
<dbReference type="RefSeq" id="WP_004031735.1">
    <property type="nucleotide sequence ID" value="NZ_AMPO01000011.1"/>
</dbReference>
<keyword evidence="1" id="KW-0472">Membrane</keyword>
<accession>K2RQE9</accession>
<evidence type="ECO:0000256" key="1">
    <source>
        <dbReference type="SAM" id="Phobius"/>
    </source>
</evidence>
<proteinExistence type="predicted"/>
<sequence>MKETDNGENKENGKNFLKNFLKQKEPKTSEFIVAIIANLIFLYIVNNLLSWNLSFISPSFQDVLWIFNISISATIIGNIIFLIYHPTWFRSIIRIILNILGFLVVYYLYTVFPFIFSNYLVTFSVKFALIVAMVVMVIATIVEMIKLILRIIKSS</sequence>
<keyword evidence="1" id="KW-1133">Transmembrane helix</keyword>
<feature type="transmembrane region" description="Helical" evidence="1">
    <location>
        <begin position="127"/>
        <end position="149"/>
    </location>
</feature>
<evidence type="ECO:0000313" key="3">
    <source>
        <dbReference type="Proteomes" id="UP000007360"/>
    </source>
</evidence>
<dbReference type="PATRIC" id="fig|1204725.3.peg.2265"/>
<dbReference type="AlphaFoldDB" id="K2RQE9"/>
<feature type="transmembrane region" description="Helical" evidence="1">
    <location>
        <begin position="63"/>
        <end position="84"/>
    </location>
</feature>
<name>K2RQE9_METFP</name>
<dbReference type="EMBL" id="AMPO01000011">
    <property type="protein sequence ID" value="EKF84975.1"/>
    <property type="molecule type" value="Genomic_DNA"/>
</dbReference>
<protein>
    <submittedName>
        <fullName evidence="2">Uncharacterized protein</fullName>
    </submittedName>
</protein>
<feature type="transmembrane region" description="Helical" evidence="1">
    <location>
        <begin position="31"/>
        <end position="51"/>
    </location>
</feature>
<gene>
    <name evidence="2" type="ORF">A994_11277</name>
</gene>
<organism evidence="2 3">
    <name type="scientific">Methanobacterium formicicum (strain DSM 3637 / PP1)</name>
    <dbReference type="NCBI Taxonomy" id="1204725"/>
    <lineage>
        <taxon>Archaea</taxon>
        <taxon>Methanobacteriati</taxon>
        <taxon>Methanobacteriota</taxon>
        <taxon>Methanomada group</taxon>
        <taxon>Methanobacteria</taxon>
        <taxon>Methanobacteriales</taxon>
        <taxon>Methanobacteriaceae</taxon>
        <taxon>Methanobacterium</taxon>
    </lineage>
</organism>
<reference evidence="2 3" key="1">
    <citation type="journal article" date="2012" name="J. Bacteriol.">
        <title>Draft genome sequence of Methanobacterium formicicum DSM 3637, an archaebacterium isolated from the methane producer amoeba Pelomyxa palustris.</title>
        <authorList>
            <person name="Gutierrez G."/>
        </authorList>
    </citation>
    <scope>NUCLEOTIDE SEQUENCE [LARGE SCALE GENOMIC DNA]</scope>
    <source>
        <strain evidence="3">DSM 3637 / PP1</strain>
    </source>
</reference>
<dbReference type="OrthoDB" id="71575at2157"/>
<feature type="transmembrane region" description="Helical" evidence="1">
    <location>
        <begin position="96"/>
        <end position="121"/>
    </location>
</feature>
<keyword evidence="1" id="KW-0812">Transmembrane</keyword>